<dbReference type="Gene3D" id="2.40.160.10">
    <property type="entry name" value="Porin"/>
    <property type="match status" value="1"/>
</dbReference>
<dbReference type="RefSeq" id="WP_404546217.1">
    <property type="nucleotide sequence ID" value="NZ_JADIKJ010000005.1"/>
</dbReference>
<protein>
    <recommendedName>
        <fullName evidence="4">Outer membrane porin, OprD family</fullName>
    </recommendedName>
</protein>
<name>A0ABW8JFS9_9GAMM</name>
<comment type="caution">
    <text evidence="2">The sequence shown here is derived from an EMBL/GenBank/DDBJ whole genome shotgun (WGS) entry which is preliminary data.</text>
</comment>
<sequence>MLKSCTIAATVLVLALAGASAYADDYGLDDIFTNGHVDGDLRLYNFNRLYDSKTTPNASAFSAAALINAQTGTFFGGFSIGGSFVTANSLGTHSDNAAKIDTTLAGPNNSIGAFSQAYLQYKNDMFLFRGGYQYLADDPWMGNNDSRVIPSSYNALLVQVTPLAGWNVFALREYSWKSRTSYGMYPDNLYYPSKYDGDSSYGNNGSLPLDSRSAPGTWEGGTTYVKGGLSAQLRYYDFMHFARTGYAVGSYVFNTGTGFDPVIGAQYLSQNDGSDNRFTQTDTSLFGVPGTHVKSQAIGGDLGLVIPDGRFDVLYNKLAHEDGAVGGGALISPYTTNYGTDPLFTTSMIRGLVEAGPGRAWKGKFTYDFFEKKLELTTAYAKYITDYRGRSHDLYFDVIYHLDGYLRGLTLRDRWELSNGGVDNLNPSNKAFVYNRLMIDYKF</sequence>
<feature type="chain" id="PRO_5045066188" description="Outer membrane porin, OprD family" evidence="1">
    <location>
        <begin position="24"/>
        <end position="443"/>
    </location>
</feature>
<accession>A0ABW8JFS9</accession>
<feature type="signal peptide" evidence="1">
    <location>
        <begin position="1"/>
        <end position="23"/>
    </location>
</feature>
<evidence type="ECO:0000313" key="2">
    <source>
        <dbReference type="EMBL" id="MFK2899943.1"/>
    </source>
</evidence>
<organism evidence="2 3">
    <name type="scientific">Dyella jejuensis</name>
    <dbReference type="NCBI Taxonomy" id="1432009"/>
    <lineage>
        <taxon>Bacteria</taxon>
        <taxon>Pseudomonadati</taxon>
        <taxon>Pseudomonadota</taxon>
        <taxon>Gammaproteobacteria</taxon>
        <taxon>Lysobacterales</taxon>
        <taxon>Rhodanobacteraceae</taxon>
        <taxon>Dyella</taxon>
    </lineage>
</organism>
<evidence type="ECO:0000313" key="3">
    <source>
        <dbReference type="Proteomes" id="UP001620461"/>
    </source>
</evidence>
<dbReference type="Proteomes" id="UP001620461">
    <property type="component" value="Unassembled WGS sequence"/>
</dbReference>
<evidence type="ECO:0008006" key="4">
    <source>
        <dbReference type="Google" id="ProtNLM"/>
    </source>
</evidence>
<dbReference type="InterPro" id="IPR023614">
    <property type="entry name" value="Porin_dom_sf"/>
</dbReference>
<proteinExistence type="predicted"/>
<dbReference type="EMBL" id="JADIKJ010000005">
    <property type="protein sequence ID" value="MFK2899943.1"/>
    <property type="molecule type" value="Genomic_DNA"/>
</dbReference>
<gene>
    <name evidence="2" type="ORF">ISP15_06310</name>
</gene>
<keyword evidence="1" id="KW-0732">Signal</keyword>
<keyword evidence="3" id="KW-1185">Reference proteome</keyword>
<reference evidence="2 3" key="1">
    <citation type="submission" date="2020-10" db="EMBL/GenBank/DDBJ databases">
        <title>Phylogeny of dyella-like bacteria.</title>
        <authorList>
            <person name="Fu J."/>
        </authorList>
    </citation>
    <scope>NUCLEOTIDE SEQUENCE [LARGE SCALE GENOMIC DNA]</scope>
    <source>
        <strain evidence="2 3">JP1</strain>
    </source>
</reference>
<evidence type="ECO:0000256" key="1">
    <source>
        <dbReference type="SAM" id="SignalP"/>
    </source>
</evidence>